<dbReference type="HOGENOM" id="CLU_016860_0_0_1"/>
<dbReference type="InterPro" id="IPR016024">
    <property type="entry name" value="ARM-type_fold"/>
</dbReference>
<dbReference type="Pfam" id="PF25567">
    <property type="entry name" value="TPR_SYO1"/>
    <property type="match status" value="1"/>
</dbReference>
<feature type="region of interest" description="Disordered" evidence="2">
    <location>
        <begin position="1"/>
        <end position="34"/>
    </location>
</feature>
<feature type="compositionally biased region" description="Basic residues" evidence="2">
    <location>
        <begin position="1"/>
        <end position="15"/>
    </location>
</feature>
<feature type="region of interest" description="Disordered" evidence="2">
    <location>
        <begin position="319"/>
        <end position="339"/>
    </location>
</feature>
<dbReference type="STRING" id="983506.L8WRJ8"/>
<evidence type="ECO:0000256" key="1">
    <source>
        <dbReference type="ARBA" id="ARBA00049983"/>
    </source>
</evidence>
<evidence type="ECO:0000313" key="5">
    <source>
        <dbReference type="Proteomes" id="UP000011668"/>
    </source>
</evidence>
<dbReference type="GO" id="GO:0042273">
    <property type="term" value="P:ribosomal large subunit biogenesis"/>
    <property type="evidence" value="ECO:0007669"/>
    <property type="project" value="TreeGrafter"/>
</dbReference>
<keyword evidence="5" id="KW-1185">Reference proteome</keyword>
<dbReference type="CDD" id="cd13394">
    <property type="entry name" value="Syo1_like"/>
    <property type="match status" value="1"/>
</dbReference>
<dbReference type="AlphaFoldDB" id="L8WRJ8"/>
<dbReference type="InterPro" id="IPR052616">
    <property type="entry name" value="SYO1-like"/>
</dbReference>
<accession>L8WRJ8</accession>
<dbReference type="OrthoDB" id="288703at2759"/>
<proteinExistence type="inferred from homology"/>
<dbReference type="Gene3D" id="1.25.10.10">
    <property type="entry name" value="Leucine-rich Repeat Variant"/>
    <property type="match status" value="1"/>
</dbReference>
<dbReference type="InterPro" id="IPR011989">
    <property type="entry name" value="ARM-like"/>
</dbReference>
<name>L8WRJ8_THACA</name>
<feature type="region of interest" description="Disordered" evidence="2">
    <location>
        <begin position="373"/>
        <end position="423"/>
    </location>
</feature>
<evidence type="ECO:0000259" key="3">
    <source>
        <dbReference type="Pfam" id="PF25567"/>
    </source>
</evidence>
<protein>
    <recommendedName>
        <fullName evidence="3">SYO1-like TPR repeats domain-containing protein</fullName>
    </recommendedName>
</protein>
<organism evidence="4 5">
    <name type="scientific">Thanatephorus cucumeris (strain AG1-IA)</name>
    <name type="common">Rice sheath blight fungus</name>
    <name type="synonym">Rhizoctonia solani</name>
    <dbReference type="NCBI Taxonomy" id="983506"/>
    <lineage>
        <taxon>Eukaryota</taxon>
        <taxon>Fungi</taxon>
        <taxon>Dikarya</taxon>
        <taxon>Basidiomycota</taxon>
        <taxon>Agaricomycotina</taxon>
        <taxon>Agaricomycetes</taxon>
        <taxon>Cantharellales</taxon>
        <taxon>Ceratobasidiaceae</taxon>
        <taxon>Rhizoctonia</taxon>
        <taxon>Rhizoctonia solani AG-1</taxon>
    </lineage>
</organism>
<dbReference type="EMBL" id="AFRT01001779">
    <property type="protein sequence ID" value="ELU39407.1"/>
    <property type="molecule type" value="Genomic_DNA"/>
</dbReference>
<dbReference type="Proteomes" id="UP000011668">
    <property type="component" value="Unassembled WGS sequence"/>
</dbReference>
<dbReference type="PANTHER" id="PTHR13347:SF1">
    <property type="entry name" value="HEAT REPEAT-CONTAINING PROTEIN 3"/>
    <property type="match status" value="1"/>
</dbReference>
<feature type="domain" description="SYO1-like TPR repeats" evidence="3">
    <location>
        <begin position="450"/>
        <end position="712"/>
    </location>
</feature>
<dbReference type="InterPro" id="IPR057990">
    <property type="entry name" value="TPR_SYO1"/>
</dbReference>
<dbReference type="GO" id="GO:0051082">
    <property type="term" value="F:unfolded protein binding"/>
    <property type="evidence" value="ECO:0007669"/>
    <property type="project" value="TreeGrafter"/>
</dbReference>
<feature type="compositionally biased region" description="Acidic residues" evidence="2">
    <location>
        <begin position="379"/>
        <end position="417"/>
    </location>
</feature>
<comment type="caution">
    <text evidence="4">The sequence shown here is derived from an EMBL/GenBank/DDBJ whole genome shotgun (WGS) entry which is preliminary data.</text>
</comment>
<evidence type="ECO:0000256" key="2">
    <source>
        <dbReference type="SAM" id="MobiDB-lite"/>
    </source>
</evidence>
<feature type="compositionally biased region" description="Polar residues" evidence="2">
    <location>
        <begin position="319"/>
        <end position="332"/>
    </location>
</feature>
<comment type="similarity">
    <text evidence="1">Belongs to the nuclear import and ribosome assembly adapter family.</text>
</comment>
<gene>
    <name evidence="4" type="ORF">AG1IA_06563</name>
</gene>
<dbReference type="GO" id="GO:0006606">
    <property type="term" value="P:protein import into nucleus"/>
    <property type="evidence" value="ECO:0007669"/>
    <property type="project" value="TreeGrafter"/>
</dbReference>
<dbReference type="OMA" id="ENELHAD"/>
<dbReference type="PANTHER" id="PTHR13347">
    <property type="entry name" value="HEAT REPEAT-CONTAINING PROTEIN 3"/>
    <property type="match status" value="1"/>
</dbReference>
<dbReference type="SUPFAM" id="SSF48371">
    <property type="entry name" value="ARM repeat"/>
    <property type="match status" value="1"/>
</dbReference>
<sequence>MGKAQKKKAMRRHNPMRVPDSHIPKGLESAASSTRKDKVEAVLPIIQKVRPSGMNSEDVAERTWACAAVSNLIQNDPATRRLLQGKNVVGTLITRLSDPSEEVAAEATGALRDNGAFDRVYPQGTSSRVSHRYLYQGRPQLSTTLQNVLSNPKSAPEKVQELVYEETSNKALNAINSISLIPFLMSFLINRAKLPRQVVHASVQCLYVLSEDNPPAIQTIRSESEYIACLVAISTAPQGPNDDEWDIGIRVLACGSLRNVSPLPAALNASSIDIDRSIALPLITPLLSYSLDGAVEEVKNTLANPVSLSVLSAIQSLTQSPKPAPAPQNNSLKFAKLPKSDDKSPAEILLERIERRLRVLQLSLEILTGVCAQLPDPEPVPEELEDEDEDADMDREEGLEDEIIQSDADDAPMDEEPPSFLASPEADQNSIKLLTTLIPLLLSLSTPTSMSFPPSSATATITTEPTHLPTTSALTSVHISALECLSNLLLSFPTSDTGPVNPATAEVAVAAWPRAWTTLTASINAPSTTDRRMELSVAALGVLWGLARLARGVLAPQKEQVELLIQVADSTQADEQVQVKCVGILGSLAQNTGEIEMNKVGVGSICDVTGANLLGQAIAQYLLSYIHPTPRSAEPTLHALSLLIDIYADEANTYDVNFRSLKGTEVLASSITPLRKLVRSIDRRKEGGTELRRWAEEVEGNVRGFVTYRRKLKI</sequence>
<reference evidence="4 5" key="1">
    <citation type="journal article" date="2013" name="Nat. Commun.">
        <title>The evolution and pathogenic mechanisms of the rice sheath blight pathogen.</title>
        <authorList>
            <person name="Zheng A."/>
            <person name="Lin R."/>
            <person name="Xu L."/>
            <person name="Qin P."/>
            <person name="Tang C."/>
            <person name="Ai P."/>
            <person name="Zhang D."/>
            <person name="Liu Y."/>
            <person name="Sun Z."/>
            <person name="Feng H."/>
            <person name="Wang Y."/>
            <person name="Chen Y."/>
            <person name="Liang X."/>
            <person name="Fu R."/>
            <person name="Li Q."/>
            <person name="Zhang J."/>
            <person name="Yu X."/>
            <person name="Xie Z."/>
            <person name="Ding L."/>
            <person name="Guan P."/>
            <person name="Tang J."/>
            <person name="Liang Y."/>
            <person name="Wang S."/>
            <person name="Deng Q."/>
            <person name="Li S."/>
            <person name="Zhu J."/>
            <person name="Wang L."/>
            <person name="Liu H."/>
            <person name="Li P."/>
        </authorList>
    </citation>
    <scope>NUCLEOTIDE SEQUENCE [LARGE SCALE GENOMIC DNA]</scope>
    <source>
        <strain evidence="5">AG-1 IA</strain>
    </source>
</reference>
<evidence type="ECO:0000313" key="4">
    <source>
        <dbReference type="EMBL" id="ELU39407.1"/>
    </source>
</evidence>